<name>A0ACC0IQG7_9ERIC</name>
<reference evidence="1 2" key="1">
    <citation type="journal article" date="2022" name="Plant J.">
        <title>Chromosome-level genome of Camellia lanceoleosa provides a valuable resource for understanding genome evolution and self-incompatibility.</title>
        <authorList>
            <person name="Gong W."/>
            <person name="Xiao S."/>
            <person name="Wang L."/>
            <person name="Liao Z."/>
            <person name="Chang Y."/>
            <person name="Mo W."/>
            <person name="Hu G."/>
            <person name="Li W."/>
            <person name="Zhao G."/>
            <person name="Zhu H."/>
            <person name="Hu X."/>
            <person name="Ji K."/>
            <person name="Xiang X."/>
            <person name="Song Q."/>
            <person name="Yuan D."/>
            <person name="Jin S."/>
            <person name="Zhang L."/>
        </authorList>
    </citation>
    <scope>NUCLEOTIDE SEQUENCE [LARGE SCALE GENOMIC DNA]</scope>
    <source>
        <strain evidence="1">SQ_2022a</strain>
    </source>
</reference>
<protein>
    <submittedName>
        <fullName evidence="1">Uncharacterized protein</fullName>
    </submittedName>
</protein>
<dbReference type="Proteomes" id="UP001060215">
    <property type="component" value="Chromosome 3"/>
</dbReference>
<accession>A0ACC0IQG7</accession>
<evidence type="ECO:0000313" key="2">
    <source>
        <dbReference type="Proteomes" id="UP001060215"/>
    </source>
</evidence>
<comment type="caution">
    <text evidence="1">The sequence shown here is derived from an EMBL/GenBank/DDBJ whole genome shotgun (WGS) entry which is preliminary data.</text>
</comment>
<keyword evidence="2" id="KW-1185">Reference proteome</keyword>
<gene>
    <name evidence="1" type="ORF">LOK49_LG02G02905</name>
</gene>
<dbReference type="EMBL" id="CM045760">
    <property type="protein sequence ID" value="KAI8028157.1"/>
    <property type="molecule type" value="Genomic_DNA"/>
</dbReference>
<organism evidence="1 2">
    <name type="scientific">Camellia lanceoleosa</name>
    <dbReference type="NCBI Taxonomy" id="1840588"/>
    <lineage>
        <taxon>Eukaryota</taxon>
        <taxon>Viridiplantae</taxon>
        <taxon>Streptophyta</taxon>
        <taxon>Embryophyta</taxon>
        <taxon>Tracheophyta</taxon>
        <taxon>Spermatophyta</taxon>
        <taxon>Magnoliopsida</taxon>
        <taxon>eudicotyledons</taxon>
        <taxon>Gunneridae</taxon>
        <taxon>Pentapetalae</taxon>
        <taxon>asterids</taxon>
        <taxon>Ericales</taxon>
        <taxon>Theaceae</taxon>
        <taxon>Camellia</taxon>
    </lineage>
</organism>
<evidence type="ECO:0000313" key="1">
    <source>
        <dbReference type="EMBL" id="KAI8028157.1"/>
    </source>
</evidence>
<sequence>MNYTSNLWHQEVSKRSMIREFRSALQLAKELRFSLSFQPAATCMQKQNADFVWTSLAVDEDIGKAVSNISNADFFLSCKRIS</sequence>
<proteinExistence type="predicted"/>